<dbReference type="SUPFAM" id="SSF50998">
    <property type="entry name" value="Quinoprotein alcohol dehydrogenase-like"/>
    <property type="match status" value="1"/>
</dbReference>
<dbReference type="InterPro" id="IPR011047">
    <property type="entry name" value="Quinoprotein_ADH-like_sf"/>
</dbReference>
<dbReference type="PANTHER" id="PTHR45086">
    <property type="entry name" value="WD REPEAT-CONTAINING PROTEIN PCN"/>
    <property type="match status" value="1"/>
</dbReference>
<reference evidence="2" key="1">
    <citation type="submission" date="2022-07" db="EMBL/GenBank/DDBJ databases">
        <authorList>
            <person name="Macas J."/>
            <person name="Novak P."/>
            <person name="Neumann P."/>
        </authorList>
    </citation>
    <scope>NUCLEOTIDE SEQUENCE</scope>
</reference>
<dbReference type="GO" id="GO:0010073">
    <property type="term" value="P:meristem maintenance"/>
    <property type="evidence" value="ECO:0007669"/>
    <property type="project" value="InterPro"/>
</dbReference>
<sequence length="120" mass="13685">MVALIKCKVYGKITCSKLSPSGEFLAYSDHVKLCLLELNRTGSNKVSWNVNKRQLSLDLPFAAHSMVFNRDSSQLMIAWCDKRIYVVQFGNMQMVHVFAPVNMMFAFLCGILCIWKSMIL</sequence>
<organism evidence="2 3">
    <name type="scientific">Cuscuta epithymum</name>
    <dbReference type="NCBI Taxonomy" id="186058"/>
    <lineage>
        <taxon>Eukaryota</taxon>
        <taxon>Viridiplantae</taxon>
        <taxon>Streptophyta</taxon>
        <taxon>Embryophyta</taxon>
        <taxon>Tracheophyta</taxon>
        <taxon>Spermatophyta</taxon>
        <taxon>Magnoliopsida</taxon>
        <taxon>eudicotyledons</taxon>
        <taxon>Gunneridae</taxon>
        <taxon>Pentapetalae</taxon>
        <taxon>asterids</taxon>
        <taxon>lamiids</taxon>
        <taxon>Solanales</taxon>
        <taxon>Convolvulaceae</taxon>
        <taxon>Cuscuteae</taxon>
        <taxon>Cuscuta</taxon>
        <taxon>Cuscuta subgen. Cuscuta</taxon>
    </lineage>
</organism>
<evidence type="ECO:0000313" key="3">
    <source>
        <dbReference type="Proteomes" id="UP001152523"/>
    </source>
</evidence>
<dbReference type="AlphaFoldDB" id="A0AAV0FS27"/>
<dbReference type="Proteomes" id="UP001152523">
    <property type="component" value="Unassembled WGS sequence"/>
</dbReference>
<dbReference type="InterPro" id="IPR044622">
    <property type="entry name" value="PCN"/>
</dbReference>
<dbReference type="EMBL" id="CAMAPF010001009">
    <property type="protein sequence ID" value="CAH9138464.1"/>
    <property type="molecule type" value="Genomic_DNA"/>
</dbReference>
<keyword evidence="1" id="KW-0472">Membrane</keyword>
<dbReference type="PANTHER" id="PTHR45086:SF1">
    <property type="entry name" value="WD REPEAT-CONTAINING PROTEIN PCN"/>
    <property type="match status" value="1"/>
</dbReference>
<keyword evidence="1" id="KW-1133">Transmembrane helix</keyword>
<evidence type="ECO:0000313" key="2">
    <source>
        <dbReference type="EMBL" id="CAH9138464.1"/>
    </source>
</evidence>
<keyword evidence="3" id="KW-1185">Reference proteome</keyword>
<name>A0AAV0FS27_9ASTE</name>
<accession>A0AAV0FS27</accession>
<proteinExistence type="predicted"/>
<keyword evidence="1" id="KW-0812">Transmembrane</keyword>
<gene>
    <name evidence="2" type="ORF">CEPIT_LOCUS36821</name>
</gene>
<dbReference type="GO" id="GO:0035266">
    <property type="term" value="P:meristem growth"/>
    <property type="evidence" value="ECO:0007669"/>
    <property type="project" value="InterPro"/>
</dbReference>
<feature type="transmembrane region" description="Helical" evidence="1">
    <location>
        <begin position="97"/>
        <end position="115"/>
    </location>
</feature>
<evidence type="ECO:0000256" key="1">
    <source>
        <dbReference type="SAM" id="Phobius"/>
    </source>
</evidence>
<protein>
    <submittedName>
        <fullName evidence="2">Uncharacterized protein</fullName>
    </submittedName>
</protein>
<comment type="caution">
    <text evidence="2">The sequence shown here is derived from an EMBL/GenBank/DDBJ whole genome shotgun (WGS) entry which is preliminary data.</text>
</comment>